<evidence type="ECO:0000259" key="12">
    <source>
        <dbReference type="PROSITE" id="PS51030"/>
    </source>
</evidence>
<evidence type="ECO:0000313" key="15">
    <source>
        <dbReference type="Proteomes" id="UP000031036"/>
    </source>
</evidence>
<dbReference type="Pfam" id="PF00105">
    <property type="entry name" value="zf-C4"/>
    <property type="match status" value="1"/>
</dbReference>
<dbReference type="GO" id="GO:0000978">
    <property type="term" value="F:RNA polymerase II cis-regulatory region sequence-specific DNA binding"/>
    <property type="evidence" value="ECO:0007669"/>
    <property type="project" value="InterPro"/>
</dbReference>
<reference evidence="14 15" key="1">
    <citation type="submission" date="2014-11" db="EMBL/GenBank/DDBJ databases">
        <title>Genetic blueprint of the zoonotic pathogen Toxocara canis.</title>
        <authorList>
            <person name="Zhu X.-Q."/>
            <person name="Korhonen P.K."/>
            <person name="Cai H."/>
            <person name="Young N.D."/>
            <person name="Nejsum P."/>
            <person name="von Samson-Himmelstjerna G."/>
            <person name="Boag P.R."/>
            <person name="Tan P."/>
            <person name="Li Q."/>
            <person name="Min J."/>
            <person name="Yang Y."/>
            <person name="Wang X."/>
            <person name="Fang X."/>
            <person name="Hall R.S."/>
            <person name="Hofmann A."/>
            <person name="Sternberg P.W."/>
            <person name="Jex A.R."/>
            <person name="Gasser R.B."/>
        </authorList>
    </citation>
    <scope>NUCLEOTIDE SEQUENCE [LARGE SCALE GENOMIC DNA]</scope>
    <source>
        <strain evidence="14">PN_DK_2014</strain>
    </source>
</reference>
<keyword evidence="8 11" id="KW-0804">Transcription</keyword>
<dbReference type="CDD" id="cd06960">
    <property type="entry name" value="NR_DBD_HNF4A"/>
    <property type="match status" value="1"/>
</dbReference>
<dbReference type="InterPro" id="IPR001628">
    <property type="entry name" value="Znf_hrmn_rcpt"/>
</dbReference>
<dbReference type="InterPro" id="IPR035500">
    <property type="entry name" value="NHR-like_dom_sf"/>
</dbReference>
<dbReference type="InterPro" id="IPR013088">
    <property type="entry name" value="Znf_NHR/GATA"/>
</dbReference>
<dbReference type="PROSITE" id="PS51030">
    <property type="entry name" value="NUCLEAR_REC_DBD_2"/>
    <property type="match status" value="1"/>
</dbReference>
<dbReference type="SMART" id="SM00399">
    <property type="entry name" value="ZnF_C4"/>
    <property type="match status" value="1"/>
</dbReference>
<dbReference type="PRINTS" id="PR00047">
    <property type="entry name" value="STROIDFINGER"/>
</dbReference>
<evidence type="ECO:0000256" key="10">
    <source>
        <dbReference type="ARBA" id="ARBA00023242"/>
    </source>
</evidence>
<sequence length="469" mass="52580">MEKEDTASTCGVCGDVSDGQHFGAVACRACAAFFRRSTVTDRKYTCRFDGDCPIGKDVRCMCRACRLRKCLQLGMNAKSVQRNRDGLGARSERRSSVAHAIGASLAVDALSPSSEIPPPSAVPSHTNARLQTTTQPYSPQDQAIALPTPVITHMPEEIRQQASMSDFLFGLPLIGQAIIGYRKLLSLRRTARALQPGHQIQKLFEEKSIVKDENVESAAPESNGFQLVSETKPAVIINEPEYQEWREINFNGTTAMLRTDVSLTAEMVNEHFPPFNVIETDHKQRLFRNFFACFIFIERAYLSSCFFPDKNDDRFAFSHNAFFQINNLAKYYECDTVKVKPAEAAKIFKPTYDVVMRCLKEPMAELRFTEAEMVGLLALCLWNDAIDGISEETSAIAKQTRNVIYRELFLVCSQISPETAPQRLGSIVHFLTVAQRISARMTENFSIAKLFNIFDIDAILFDLMPTTAC</sequence>
<keyword evidence="5 11" id="KW-0862">Zinc</keyword>
<comment type="subcellular location">
    <subcellularLocation>
        <location evidence="1 11">Nucleus</location>
    </subcellularLocation>
</comment>
<dbReference type="PANTHER" id="PTHR46011">
    <property type="entry name" value="NUCLEAR HORMONE RECEPTOR FAMILY MEMBER NHR-86-RELATED"/>
    <property type="match status" value="1"/>
</dbReference>
<dbReference type="Pfam" id="PF00104">
    <property type="entry name" value="Hormone_recep"/>
    <property type="match status" value="1"/>
</dbReference>
<dbReference type="OMA" id="KNVRCMC"/>
<comment type="similarity">
    <text evidence="2 11">Belongs to the nuclear hormone receptor family.</text>
</comment>
<dbReference type="OrthoDB" id="5810687at2759"/>
<organism evidence="14 15">
    <name type="scientific">Toxocara canis</name>
    <name type="common">Canine roundworm</name>
    <dbReference type="NCBI Taxonomy" id="6265"/>
    <lineage>
        <taxon>Eukaryota</taxon>
        <taxon>Metazoa</taxon>
        <taxon>Ecdysozoa</taxon>
        <taxon>Nematoda</taxon>
        <taxon>Chromadorea</taxon>
        <taxon>Rhabditida</taxon>
        <taxon>Spirurina</taxon>
        <taxon>Ascaridomorpha</taxon>
        <taxon>Ascaridoidea</taxon>
        <taxon>Toxocaridae</taxon>
        <taxon>Toxocara</taxon>
    </lineage>
</organism>
<dbReference type="SUPFAM" id="SSF48508">
    <property type="entry name" value="Nuclear receptor ligand-binding domain"/>
    <property type="match status" value="1"/>
</dbReference>
<gene>
    <name evidence="14" type="primary">nhr-12</name>
    <name evidence="14" type="ORF">Tcan_12058</name>
</gene>
<evidence type="ECO:0000256" key="6">
    <source>
        <dbReference type="ARBA" id="ARBA00023015"/>
    </source>
</evidence>
<dbReference type="SUPFAM" id="SSF57716">
    <property type="entry name" value="Glucocorticoid receptor-like (DNA-binding domain)"/>
    <property type="match status" value="1"/>
</dbReference>
<dbReference type="PANTHER" id="PTHR46011:SF32">
    <property type="entry name" value="NUCLEAR HORMONE RECEPTOR FAMILY"/>
    <property type="match status" value="1"/>
</dbReference>
<keyword evidence="3 11" id="KW-0479">Metal-binding</keyword>
<proteinExistence type="inferred from homology"/>
<keyword evidence="4 11" id="KW-0863">Zinc-finger</keyword>
<accession>A0A0B2UIM2</accession>
<dbReference type="SMART" id="SM00430">
    <property type="entry name" value="HOLI"/>
    <property type="match status" value="1"/>
</dbReference>
<feature type="domain" description="NR LBD" evidence="13">
    <location>
        <begin position="204"/>
        <end position="467"/>
    </location>
</feature>
<dbReference type="Gene3D" id="1.10.565.10">
    <property type="entry name" value="Retinoid X Receptor"/>
    <property type="match status" value="1"/>
</dbReference>
<dbReference type="InterPro" id="IPR049636">
    <property type="entry name" value="HNF4-like_DBD"/>
</dbReference>
<dbReference type="PROSITE" id="PS00031">
    <property type="entry name" value="NUCLEAR_REC_DBD_1"/>
    <property type="match status" value="1"/>
</dbReference>
<dbReference type="Proteomes" id="UP000031036">
    <property type="component" value="Unassembled WGS sequence"/>
</dbReference>
<keyword evidence="10 11" id="KW-0539">Nucleus</keyword>
<keyword evidence="7 11" id="KW-0238">DNA-binding</keyword>
<evidence type="ECO:0000256" key="5">
    <source>
        <dbReference type="ARBA" id="ARBA00022833"/>
    </source>
</evidence>
<dbReference type="EMBL" id="JPKZ01022847">
    <property type="protein sequence ID" value="KHN70926.1"/>
    <property type="molecule type" value="Genomic_DNA"/>
</dbReference>
<feature type="domain" description="Nuclear receptor" evidence="12">
    <location>
        <begin position="7"/>
        <end position="82"/>
    </location>
</feature>
<evidence type="ECO:0000256" key="3">
    <source>
        <dbReference type="ARBA" id="ARBA00022723"/>
    </source>
</evidence>
<dbReference type="InterPro" id="IPR000536">
    <property type="entry name" value="Nucl_hrmn_rcpt_lig-bd"/>
</dbReference>
<dbReference type="GO" id="GO:0003700">
    <property type="term" value="F:DNA-binding transcription factor activity"/>
    <property type="evidence" value="ECO:0007669"/>
    <property type="project" value="InterPro"/>
</dbReference>
<evidence type="ECO:0000313" key="14">
    <source>
        <dbReference type="EMBL" id="KHN70926.1"/>
    </source>
</evidence>
<dbReference type="GO" id="GO:0008270">
    <property type="term" value="F:zinc ion binding"/>
    <property type="evidence" value="ECO:0007669"/>
    <property type="project" value="UniProtKB-KW"/>
</dbReference>
<protein>
    <submittedName>
        <fullName evidence="14">Nuclear hormone receptor family member nhr-12</fullName>
    </submittedName>
</protein>
<dbReference type="STRING" id="6265.A0A0B2UIM2"/>
<evidence type="ECO:0000256" key="7">
    <source>
        <dbReference type="ARBA" id="ARBA00023125"/>
    </source>
</evidence>
<evidence type="ECO:0000256" key="2">
    <source>
        <dbReference type="ARBA" id="ARBA00005993"/>
    </source>
</evidence>
<evidence type="ECO:0000259" key="13">
    <source>
        <dbReference type="PROSITE" id="PS51843"/>
    </source>
</evidence>
<evidence type="ECO:0000256" key="4">
    <source>
        <dbReference type="ARBA" id="ARBA00022771"/>
    </source>
</evidence>
<dbReference type="GO" id="GO:0005634">
    <property type="term" value="C:nucleus"/>
    <property type="evidence" value="ECO:0007669"/>
    <property type="project" value="UniProtKB-SubCell"/>
</dbReference>
<keyword evidence="6 11" id="KW-0805">Transcription regulation</keyword>
<comment type="caution">
    <text evidence="14">The sequence shown here is derived from an EMBL/GenBank/DDBJ whole genome shotgun (WGS) entry which is preliminary data.</text>
</comment>
<keyword evidence="9 11" id="KW-0675">Receptor</keyword>
<evidence type="ECO:0000256" key="9">
    <source>
        <dbReference type="ARBA" id="ARBA00023170"/>
    </source>
</evidence>
<evidence type="ECO:0000256" key="1">
    <source>
        <dbReference type="ARBA" id="ARBA00004123"/>
    </source>
</evidence>
<dbReference type="Gene3D" id="3.30.50.10">
    <property type="entry name" value="Erythroid Transcription Factor GATA-1, subunit A"/>
    <property type="match status" value="1"/>
</dbReference>
<dbReference type="AlphaFoldDB" id="A0A0B2UIM2"/>
<evidence type="ECO:0000256" key="8">
    <source>
        <dbReference type="ARBA" id="ARBA00023163"/>
    </source>
</evidence>
<name>A0A0B2UIM2_TOXCA</name>
<evidence type="ECO:0000256" key="11">
    <source>
        <dbReference type="RuleBase" id="RU004334"/>
    </source>
</evidence>
<keyword evidence="15" id="KW-1185">Reference proteome</keyword>
<dbReference type="PROSITE" id="PS51843">
    <property type="entry name" value="NR_LBD"/>
    <property type="match status" value="1"/>
</dbReference>